<evidence type="ECO:0000259" key="4">
    <source>
        <dbReference type="PROSITE" id="PS50042"/>
    </source>
</evidence>
<dbReference type="InterPro" id="IPR000595">
    <property type="entry name" value="cNMP-bd_dom"/>
</dbReference>
<dbReference type="SUPFAM" id="SSF46785">
    <property type="entry name" value="Winged helix' DNA-binding domain"/>
    <property type="match status" value="1"/>
</dbReference>
<evidence type="ECO:0000259" key="5">
    <source>
        <dbReference type="PROSITE" id="PS51063"/>
    </source>
</evidence>
<feature type="domain" description="Cyclic nucleotide-binding" evidence="4">
    <location>
        <begin position="17"/>
        <end position="77"/>
    </location>
</feature>
<evidence type="ECO:0000256" key="1">
    <source>
        <dbReference type="ARBA" id="ARBA00023015"/>
    </source>
</evidence>
<gene>
    <name evidence="6" type="ORF">GCM10008088_11200</name>
</gene>
<dbReference type="EMBL" id="BMWY01000002">
    <property type="protein sequence ID" value="GGZ51135.1"/>
    <property type="molecule type" value="Genomic_DNA"/>
</dbReference>
<dbReference type="SUPFAM" id="SSF51206">
    <property type="entry name" value="cAMP-binding domain-like"/>
    <property type="match status" value="1"/>
</dbReference>
<dbReference type="InterPro" id="IPR012318">
    <property type="entry name" value="HTH_CRP"/>
</dbReference>
<keyword evidence="2" id="KW-0238">DNA-binding</keyword>
<evidence type="ECO:0000313" key="7">
    <source>
        <dbReference type="Proteomes" id="UP000615593"/>
    </source>
</evidence>
<dbReference type="PANTHER" id="PTHR24567">
    <property type="entry name" value="CRP FAMILY TRANSCRIPTIONAL REGULATORY PROTEIN"/>
    <property type="match status" value="1"/>
</dbReference>
<dbReference type="InterPro" id="IPR036388">
    <property type="entry name" value="WH-like_DNA-bd_sf"/>
</dbReference>
<dbReference type="Gene3D" id="1.10.10.10">
    <property type="entry name" value="Winged helix-like DNA-binding domain superfamily/Winged helix DNA-binding domain"/>
    <property type="match status" value="1"/>
</dbReference>
<keyword evidence="7" id="KW-1185">Reference proteome</keyword>
<dbReference type="PROSITE" id="PS51063">
    <property type="entry name" value="HTH_CRP_2"/>
    <property type="match status" value="1"/>
</dbReference>
<dbReference type="PANTHER" id="PTHR24567:SF26">
    <property type="entry name" value="REGULATORY PROTEIN YEIL"/>
    <property type="match status" value="1"/>
</dbReference>
<dbReference type="Pfam" id="PF00027">
    <property type="entry name" value="cNMP_binding"/>
    <property type="match status" value="1"/>
</dbReference>
<dbReference type="InterPro" id="IPR036390">
    <property type="entry name" value="WH_DNA-bd_sf"/>
</dbReference>
<dbReference type="InterPro" id="IPR014710">
    <property type="entry name" value="RmlC-like_jellyroll"/>
</dbReference>
<evidence type="ECO:0000256" key="2">
    <source>
        <dbReference type="ARBA" id="ARBA00023125"/>
    </source>
</evidence>
<dbReference type="RefSeq" id="WP_027883709.1">
    <property type="nucleotide sequence ID" value="NZ_BMWY01000002.1"/>
</dbReference>
<comment type="caution">
    <text evidence="6">The sequence shown here is derived from an EMBL/GenBank/DDBJ whole genome shotgun (WGS) entry which is preliminary data.</text>
</comment>
<name>A0ABQ3BMR0_9FLAO</name>
<dbReference type="Pfam" id="PF13545">
    <property type="entry name" value="HTH_Crp_2"/>
    <property type="match status" value="1"/>
</dbReference>
<keyword evidence="1" id="KW-0805">Transcription regulation</keyword>
<proteinExistence type="predicted"/>
<feature type="domain" description="HTH crp-type" evidence="5">
    <location>
        <begin position="146"/>
        <end position="211"/>
    </location>
</feature>
<dbReference type="Gene3D" id="2.60.120.10">
    <property type="entry name" value="Jelly Rolls"/>
    <property type="match status" value="1"/>
</dbReference>
<dbReference type="InterPro" id="IPR050397">
    <property type="entry name" value="Env_Response_Regulators"/>
</dbReference>
<evidence type="ECO:0000256" key="3">
    <source>
        <dbReference type="ARBA" id="ARBA00023163"/>
    </source>
</evidence>
<evidence type="ECO:0000313" key="6">
    <source>
        <dbReference type="EMBL" id="GGZ51135.1"/>
    </source>
</evidence>
<keyword evidence="3" id="KW-0804">Transcription</keyword>
<sequence>MHSVELQQNYGGLFQPELVEEINKVAIFKEVKAGEELINVGDYIRSMPLILTGAIKILREDENGDELLLYFLEKGDTCAMTLACCIGSKKSEIKAVAETNATLLMIPVQKMEEWSSKFKSWRNFVFDSYHHRLMEVLQSIDNIAFSKLDDRLIKYLQHKKKLFKSNLIEITHQEIARDLNSSRVVISRLLKKLENQHAIELHRNSIKLLAV</sequence>
<dbReference type="SMART" id="SM00419">
    <property type="entry name" value="HTH_CRP"/>
    <property type="match status" value="1"/>
</dbReference>
<dbReference type="Proteomes" id="UP000615593">
    <property type="component" value="Unassembled WGS sequence"/>
</dbReference>
<protein>
    <submittedName>
        <fullName evidence="6">Crp/Fnr family transcriptional regulator</fullName>
    </submittedName>
</protein>
<reference evidence="7" key="1">
    <citation type="journal article" date="2019" name="Int. J. Syst. Evol. Microbiol.">
        <title>The Global Catalogue of Microorganisms (GCM) 10K type strain sequencing project: providing services to taxonomists for standard genome sequencing and annotation.</title>
        <authorList>
            <consortium name="The Broad Institute Genomics Platform"/>
            <consortium name="The Broad Institute Genome Sequencing Center for Infectious Disease"/>
            <person name="Wu L."/>
            <person name="Ma J."/>
        </authorList>
    </citation>
    <scope>NUCLEOTIDE SEQUENCE [LARGE SCALE GENOMIC DNA]</scope>
    <source>
        <strain evidence="7">KCTC 12708</strain>
    </source>
</reference>
<organism evidence="6 7">
    <name type="scientific">Mesonia mobilis</name>
    <dbReference type="NCBI Taxonomy" id="369791"/>
    <lineage>
        <taxon>Bacteria</taxon>
        <taxon>Pseudomonadati</taxon>
        <taxon>Bacteroidota</taxon>
        <taxon>Flavobacteriia</taxon>
        <taxon>Flavobacteriales</taxon>
        <taxon>Flavobacteriaceae</taxon>
        <taxon>Mesonia</taxon>
    </lineage>
</organism>
<dbReference type="GeneID" id="94368784"/>
<dbReference type="PROSITE" id="PS50042">
    <property type="entry name" value="CNMP_BINDING_3"/>
    <property type="match status" value="1"/>
</dbReference>
<dbReference type="InterPro" id="IPR018490">
    <property type="entry name" value="cNMP-bd_dom_sf"/>
</dbReference>
<accession>A0ABQ3BMR0</accession>